<name>A0A699TWA6_TANCI</name>
<accession>A0A699TWA6</accession>
<dbReference type="EMBL" id="BKCJ011277257">
    <property type="protein sequence ID" value="GFD14123.1"/>
    <property type="molecule type" value="Genomic_DNA"/>
</dbReference>
<evidence type="ECO:0008006" key="2">
    <source>
        <dbReference type="Google" id="ProtNLM"/>
    </source>
</evidence>
<evidence type="ECO:0000313" key="1">
    <source>
        <dbReference type="EMBL" id="GFD14123.1"/>
    </source>
</evidence>
<proteinExistence type="predicted"/>
<gene>
    <name evidence="1" type="ORF">Tci_886092</name>
</gene>
<organism evidence="1">
    <name type="scientific">Tanacetum cinerariifolium</name>
    <name type="common">Dalmatian daisy</name>
    <name type="synonym">Chrysanthemum cinerariifolium</name>
    <dbReference type="NCBI Taxonomy" id="118510"/>
    <lineage>
        <taxon>Eukaryota</taxon>
        <taxon>Viridiplantae</taxon>
        <taxon>Streptophyta</taxon>
        <taxon>Embryophyta</taxon>
        <taxon>Tracheophyta</taxon>
        <taxon>Spermatophyta</taxon>
        <taxon>Magnoliopsida</taxon>
        <taxon>eudicotyledons</taxon>
        <taxon>Gunneridae</taxon>
        <taxon>Pentapetalae</taxon>
        <taxon>asterids</taxon>
        <taxon>campanulids</taxon>
        <taxon>Asterales</taxon>
        <taxon>Asteraceae</taxon>
        <taxon>Asteroideae</taxon>
        <taxon>Anthemideae</taxon>
        <taxon>Anthemidinae</taxon>
        <taxon>Tanacetum</taxon>
    </lineage>
</organism>
<dbReference type="AlphaFoldDB" id="A0A699TWA6"/>
<dbReference type="Gene3D" id="4.10.60.10">
    <property type="entry name" value="Zinc finger, CCHC-type"/>
    <property type="match status" value="1"/>
</dbReference>
<feature type="non-terminal residue" evidence="1">
    <location>
        <position position="162"/>
    </location>
</feature>
<reference evidence="1" key="1">
    <citation type="journal article" date="2019" name="Sci. Rep.">
        <title>Draft genome of Tanacetum cinerariifolium, the natural source of mosquito coil.</title>
        <authorList>
            <person name="Yamashiro T."/>
            <person name="Shiraishi A."/>
            <person name="Satake H."/>
            <person name="Nakayama K."/>
        </authorList>
    </citation>
    <scope>NUCLEOTIDE SEQUENCE</scope>
</reference>
<protein>
    <recommendedName>
        <fullName evidence="2">CCHC-type domain-containing protein</fullName>
    </recommendedName>
</protein>
<sequence length="162" mass="18666">EKVDKYIDGLPDNIHGNVMSARPKTLDETIELANDLMDQKLRIYAERQTENKRMVDDASRNNYGQQQQPNKIQNVARAYTAGPGEKKAYTRNQPLCTKCNYHHTGQCAPKCNNCKKYGHATREYWVNVNNNNRVQNTDTCFECGEPMYFKKNCQKLKNNANA</sequence>
<feature type="non-terminal residue" evidence="1">
    <location>
        <position position="1"/>
    </location>
</feature>
<comment type="caution">
    <text evidence="1">The sequence shown here is derived from an EMBL/GenBank/DDBJ whole genome shotgun (WGS) entry which is preliminary data.</text>
</comment>